<dbReference type="EMBL" id="JBBEGN010000028">
    <property type="protein sequence ID" value="MEJ2871813.1"/>
    <property type="molecule type" value="Genomic_DNA"/>
</dbReference>
<dbReference type="PANTHER" id="PTHR33744">
    <property type="entry name" value="CARBOHYDRATE DIACID REGULATOR"/>
    <property type="match status" value="1"/>
</dbReference>
<evidence type="ECO:0000259" key="2">
    <source>
        <dbReference type="Pfam" id="PF13556"/>
    </source>
</evidence>
<evidence type="ECO:0000259" key="3">
    <source>
        <dbReference type="Pfam" id="PF14361"/>
    </source>
</evidence>
<dbReference type="Gene3D" id="1.10.10.2840">
    <property type="entry name" value="PucR C-terminal helix-turn-helix domain"/>
    <property type="match status" value="1"/>
</dbReference>
<dbReference type="InterPro" id="IPR025736">
    <property type="entry name" value="PucR_C-HTH_dom"/>
</dbReference>
<evidence type="ECO:0000259" key="4">
    <source>
        <dbReference type="Pfam" id="PF17853"/>
    </source>
</evidence>
<dbReference type="InterPro" id="IPR025751">
    <property type="entry name" value="RsbRD_N_dom"/>
</dbReference>
<comment type="caution">
    <text evidence="5">The sequence shown here is derived from an EMBL/GenBank/DDBJ whole genome shotgun (WGS) entry which is preliminary data.</text>
</comment>
<dbReference type="Pfam" id="PF14361">
    <property type="entry name" value="RsbRD_N"/>
    <property type="match status" value="1"/>
</dbReference>
<evidence type="ECO:0000256" key="1">
    <source>
        <dbReference type="ARBA" id="ARBA00006754"/>
    </source>
</evidence>
<protein>
    <submittedName>
        <fullName evidence="5">Helix-turn-helix domain-containing protein</fullName>
    </submittedName>
</protein>
<keyword evidence="6" id="KW-1185">Reference proteome</keyword>
<reference evidence="5 6" key="1">
    <citation type="submission" date="2024-03" db="EMBL/GenBank/DDBJ databases">
        <title>Actinomycetospora sp. OC33-EN08, a novel actinomycete isolated from wild orchid (Aerides multiflora).</title>
        <authorList>
            <person name="Suriyachadkun C."/>
        </authorList>
    </citation>
    <scope>NUCLEOTIDE SEQUENCE [LARGE SCALE GENOMIC DNA]</scope>
    <source>
        <strain evidence="5 6">OC33-EN08</strain>
    </source>
</reference>
<accession>A0ABU8MY13</accession>
<sequence>MTASLDDGTPRTGRVLTVLCRVLRADLDGLADELTHRILDSGDAYAAYAAHGVPVGEDLRATCRANLDRVLLVLGGDLPPETRAASLTVATARRRAQQGVPLEVVLQAYRLCGRLLWDHLRAASTEHFGGAYDHELLDVADDLWRTIDRSSARLVSAYRAEEARLRGRDAGRRWATVDGVLEGRARDPRFAAEAARTLGLPEHGPLAVVLAGPGTDEPLDDPSEALLEAGLVSVWHHRHSELVGLVALPDPGVVGPVVAALAPRAHAPTGVSEPVAGLAEVPVGLTQARIAARTVPAGRAAVVALDQRLPEALLAQSPELAERVRRAALGRLLDLPAGERRVLLATLEAVLSADGSPSRAAAALYCHRNTVMYRLARIRDLTGRVVTEPRDRLLLGLGVLWEPDT</sequence>
<dbReference type="PANTHER" id="PTHR33744:SF1">
    <property type="entry name" value="DNA-BINDING TRANSCRIPTIONAL ACTIVATOR ADER"/>
    <property type="match status" value="1"/>
</dbReference>
<dbReference type="Proteomes" id="UP001385809">
    <property type="component" value="Unassembled WGS sequence"/>
</dbReference>
<dbReference type="InterPro" id="IPR042070">
    <property type="entry name" value="PucR_C-HTH_sf"/>
</dbReference>
<comment type="similarity">
    <text evidence="1">Belongs to the CdaR family.</text>
</comment>
<proteinExistence type="inferred from homology"/>
<gene>
    <name evidence="5" type="ORF">WCD74_28925</name>
</gene>
<feature type="domain" description="PucR C-terminal helix-turn-helix" evidence="2">
    <location>
        <begin position="343"/>
        <end position="399"/>
    </location>
</feature>
<evidence type="ECO:0000313" key="5">
    <source>
        <dbReference type="EMBL" id="MEJ2871813.1"/>
    </source>
</evidence>
<feature type="domain" description="RsbT co-antagonist protein RsbRD N-terminal" evidence="3">
    <location>
        <begin position="28"/>
        <end position="173"/>
    </location>
</feature>
<dbReference type="RefSeq" id="WP_337698387.1">
    <property type="nucleotide sequence ID" value="NZ_JBBEGN010000028.1"/>
</dbReference>
<name>A0ABU8MY13_9PSEU</name>
<dbReference type="Pfam" id="PF17853">
    <property type="entry name" value="GGDEF_2"/>
    <property type="match status" value="1"/>
</dbReference>
<dbReference type="Pfam" id="PF13556">
    <property type="entry name" value="HTH_30"/>
    <property type="match status" value="1"/>
</dbReference>
<feature type="domain" description="CdaR GGDEF-like" evidence="4">
    <location>
        <begin position="183"/>
        <end position="293"/>
    </location>
</feature>
<organism evidence="5 6">
    <name type="scientific">Actinomycetospora aurantiaca</name>
    <dbReference type="NCBI Taxonomy" id="3129233"/>
    <lineage>
        <taxon>Bacteria</taxon>
        <taxon>Bacillati</taxon>
        <taxon>Actinomycetota</taxon>
        <taxon>Actinomycetes</taxon>
        <taxon>Pseudonocardiales</taxon>
        <taxon>Pseudonocardiaceae</taxon>
        <taxon>Actinomycetospora</taxon>
    </lineage>
</organism>
<dbReference type="InterPro" id="IPR051448">
    <property type="entry name" value="CdaR-like_regulators"/>
</dbReference>
<evidence type="ECO:0000313" key="6">
    <source>
        <dbReference type="Proteomes" id="UP001385809"/>
    </source>
</evidence>
<dbReference type="InterPro" id="IPR041522">
    <property type="entry name" value="CdaR_GGDEF"/>
</dbReference>